<sequence>MPLPSTEAEIDAFLAAFEGGTLPKAEWTHAAHLLTGACYVHALGAEAATVAMRTHVRKFNESVGGRNTHTSGYHETITIAWIKLLDALWQRVQPMERPAFAAHAIAFYAPKKDLFARHYDFDLLQSTPARLGWIEPNLAPLETSALID</sequence>
<dbReference type="Proteomes" id="UP000199024">
    <property type="component" value="Unassembled WGS sequence"/>
</dbReference>
<protein>
    <submittedName>
        <fullName evidence="1">Uncharacterized protein</fullName>
    </submittedName>
</protein>
<evidence type="ECO:0000313" key="2">
    <source>
        <dbReference type="Proteomes" id="UP000199024"/>
    </source>
</evidence>
<reference evidence="1 2" key="1">
    <citation type="submission" date="2016-10" db="EMBL/GenBank/DDBJ databases">
        <authorList>
            <person name="de Groot N.N."/>
        </authorList>
    </citation>
    <scope>NUCLEOTIDE SEQUENCE [LARGE SCALE GENOMIC DNA]</scope>
    <source>
        <strain evidence="1 2">DSM 21001</strain>
    </source>
</reference>
<accession>A0A1I6N1R5</accession>
<name>A0A1I6N1R5_9BACT</name>
<dbReference type="STRING" id="474950.SAMN05421771_4308"/>
<evidence type="ECO:0000313" key="1">
    <source>
        <dbReference type="EMBL" id="SFS21728.1"/>
    </source>
</evidence>
<gene>
    <name evidence="1" type="ORF">SAMN05421771_4308</name>
</gene>
<dbReference type="RefSeq" id="WP_089843751.1">
    <property type="nucleotide sequence ID" value="NZ_FOZL01000002.1"/>
</dbReference>
<keyword evidence="2" id="KW-1185">Reference proteome</keyword>
<proteinExistence type="predicted"/>
<dbReference type="EMBL" id="FOZL01000002">
    <property type="protein sequence ID" value="SFS21728.1"/>
    <property type="molecule type" value="Genomic_DNA"/>
</dbReference>
<organism evidence="1 2">
    <name type="scientific">Granulicella pectinivorans</name>
    <dbReference type="NCBI Taxonomy" id="474950"/>
    <lineage>
        <taxon>Bacteria</taxon>
        <taxon>Pseudomonadati</taxon>
        <taxon>Acidobacteriota</taxon>
        <taxon>Terriglobia</taxon>
        <taxon>Terriglobales</taxon>
        <taxon>Acidobacteriaceae</taxon>
        <taxon>Granulicella</taxon>
    </lineage>
</organism>
<dbReference type="AlphaFoldDB" id="A0A1I6N1R5"/>
<dbReference type="OrthoDB" id="117988at2"/>